<proteinExistence type="predicted"/>
<dbReference type="EMBL" id="CP000728">
    <property type="protein sequence ID" value="ABS40175.1"/>
    <property type="molecule type" value="Genomic_DNA"/>
</dbReference>
<dbReference type="AlphaFoldDB" id="A7GEH7"/>
<name>A7GEH7_CLOBL</name>
<dbReference type="KEGG" id="cbf:CLI_1929"/>
<gene>
    <name evidence="1" type="ordered locus">CLI_1929</name>
</gene>
<dbReference type="HOGENOM" id="CLU_2179190_0_0_9"/>
<dbReference type="RefSeq" id="WP_012099905.1">
    <property type="nucleotide sequence ID" value="NC_009699.1"/>
</dbReference>
<reference evidence="2" key="1">
    <citation type="submission" date="2007-06" db="EMBL/GenBank/DDBJ databases">
        <authorList>
            <person name="Brinkac L.M."/>
            <person name="Daugherty S."/>
            <person name="Dodson R.J."/>
            <person name="Madupu R."/>
            <person name="Brown J.L."/>
            <person name="Bruce D."/>
            <person name="Detter C."/>
            <person name="Munk C."/>
            <person name="Smith L.A."/>
            <person name="Smith T.J."/>
            <person name="White O."/>
            <person name="Brettin T.S."/>
        </authorList>
    </citation>
    <scope>NUCLEOTIDE SEQUENCE [LARGE SCALE GENOMIC DNA]</scope>
    <source>
        <strain evidence="2">Langeland / NCTC 10281 / Type F</strain>
    </source>
</reference>
<organism evidence="1 2">
    <name type="scientific">Clostridium botulinum (strain Langeland / NCTC 10281 / Type F)</name>
    <dbReference type="NCBI Taxonomy" id="441772"/>
    <lineage>
        <taxon>Bacteria</taxon>
        <taxon>Bacillati</taxon>
        <taxon>Bacillota</taxon>
        <taxon>Clostridia</taxon>
        <taxon>Eubacteriales</taxon>
        <taxon>Clostridiaceae</taxon>
        <taxon>Clostridium</taxon>
    </lineage>
</organism>
<accession>A7GEH7</accession>
<evidence type="ECO:0000313" key="1">
    <source>
        <dbReference type="EMBL" id="ABS40175.1"/>
    </source>
</evidence>
<evidence type="ECO:0000313" key="2">
    <source>
        <dbReference type="Proteomes" id="UP000002410"/>
    </source>
</evidence>
<protein>
    <submittedName>
        <fullName evidence="1">Uncharacterized protein</fullName>
    </submittedName>
</protein>
<sequence>MGIKINFKNELELIILNDIFKIIKKELNDNVNNCKIAYNYNYLLNSFIKKQILETFDKIFNTSILIEDKPTRWIITMIQHRTTNEMTFEIINLQYLKENFFIDRLIKED</sequence>
<dbReference type="Proteomes" id="UP000002410">
    <property type="component" value="Chromosome"/>
</dbReference>